<gene>
    <name evidence="1" type="ORF">L198_04727</name>
</gene>
<evidence type="ECO:0000313" key="1">
    <source>
        <dbReference type="EMBL" id="ODN95331.1"/>
    </source>
</evidence>
<reference evidence="1 2" key="1">
    <citation type="submission" date="2016-06" db="EMBL/GenBank/DDBJ databases">
        <title>Evolution of pathogenesis and genome organization in the Tremellales.</title>
        <authorList>
            <person name="Cuomo C."/>
            <person name="Litvintseva A."/>
            <person name="Heitman J."/>
            <person name="Chen Y."/>
            <person name="Sun S."/>
            <person name="Springer D."/>
            <person name="Dromer F."/>
            <person name="Young S."/>
            <person name="Zeng Q."/>
            <person name="Chapman S."/>
            <person name="Gujja S."/>
            <person name="Saif S."/>
            <person name="Birren B."/>
        </authorList>
    </citation>
    <scope>NUCLEOTIDE SEQUENCE [LARGE SCALE GENOMIC DNA]</scope>
    <source>
        <strain evidence="1 2">CBS 7118</strain>
    </source>
</reference>
<dbReference type="AlphaFoldDB" id="A0A1E3J5W6"/>
<sequence>MDIYFLFLERVGDAVCASEDDLESLPLATETSIVALYEALHAVRVVHFRHIRRRADGSLCLIDFSGPKIASEGEKGDRELALEMEKVMEMLELEVL</sequence>
<comment type="caution">
    <text evidence="1">The sequence shown here is derived from an EMBL/GenBank/DDBJ whole genome shotgun (WGS) entry which is preliminary data.</text>
</comment>
<accession>A0A1E3J5W6</accession>
<proteinExistence type="predicted"/>
<evidence type="ECO:0000313" key="2">
    <source>
        <dbReference type="Proteomes" id="UP000094819"/>
    </source>
</evidence>
<keyword evidence="2" id="KW-1185">Reference proteome</keyword>
<dbReference type="EMBL" id="AWGH01000013">
    <property type="protein sequence ID" value="ODN95331.1"/>
    <property type="molecule type" value="Genomic_DNA"/>
</dbReference>
<name>A0A1E3J5W6_9TREE</name>
<organism evidence="1 2">
    <name type="scientific">Cryptococcus wingfieldii CBS 7118</name>
    <dbReference type="NCBI Taxonomy" id="1295528"/>
    <lineage>
        <taxon>Eukaryota</taxon>
        <taxon>Fungi</taxon>
        <taxon>Dikarya</taxon>
        <taxon>Basidiomycota</taxon>
        <taxon>Agaricomycotina</taxon>
        <taxon>Tremellomycetes</taxon>
        <taxon>Tremellales</taxon>
        <taxon>Cryptococcaceae</taxon>
        <taxon>Cryptococcus</taxon>
    </lineage>
</organism>
<dbReference type="Proteomes" id="UP000094819">
    <property type="component" value="Unassembled WGS sequence"/>
</dbReference>
<dbReference type="GeneID" id="30193940"/>
<protein>
    <submittedName>
        <fullName evidence="1">Uncharacterized protein</fullName>
    </submittedName>
</protein>
<dbReference type="RefSeq" id="XP_019031311.1">
    <property type="nucleotide sequence ID" value="XM_019176836.1"/>
</dbReference>